<dbReference type="Proteomes" id="UP001589608">
    <property type="component" value="Unassembled WGS sequence"/>
</dbReference>
<evidence type="ECO:0000313" key="1">
    <source>
        <dbReference type="EMBL" id="MFB9443028.1"/>
    </source>
</evidence>
<keyword evidence="2" id="KW-1185">Reference proteome</keyword>
<dbReference type="RefSeq" id="WP_223099499.1">
    <property type="nucleotide sequence ID" value="NZ_CP061913.1"/>
</dbReference>
<gene>
    <name evidence="1" type="ORF">ACFFTR_08030</name>
</gene>
<comment type="caution">
    <text evidence="1">The sequence shown here is derived from an EMBL/GenBank/DDBJ whole genome shotgun (WGS) entry which is preliminary data.</text>
</comment>
<sequence length="121" mass="12999">MIATRIDPDDPTTDDPYGALIDDLAALGYTAGDAVDGIITYAHPDGGGVLATIDEIRHLEARLRWRNDDGDPTWMVRLTPDVPPAVQRIVLHAVLHVDSGDEQAILAAIATAVQPDPRPTQ</sequence>
<evidence type="ECO:0000313" key="2">
    <source>
        <dbReference type="Proteomes" id="UP001589608"/>
    </source>
</evidence>
<dbReference type="EMBL" id="JBHMCA010000019">
    <property type="protein sequence ID" value="MFB9443028.1"/>
    <property type="molecule type" value="Genomic_DNA"/>
</dbReference>
<protein>
    <submittedName>
        <fullName evidence="1">Uncharacterized protein</fullName>
    </submittedName>
</protein>
<proteinExistence type="predicted"/>
<accession>A0ABV5M2Q5</accession>
<name>A0ABV5M2Q5_9ACTN</name>
<reference evidence="1 2" key="1">
    <citation type="submission" date="2024-09" db="EMBL/GenBank/DDBJ databases">
        <authorList>
            <person name="Sun Q."/>
            <person name="Mori K."/>
        </authorList>
    </citation>
    <scope>NUCLEOTIDE SEQUENCE [LARGE SCALE GENOMIC DNA]</scope>
    <source>
        <strain evidence="1 2">JCM 3307</strain>
    </source>
</reference>
<organism evidence="1 2">
    <name type="scientific">Dactylosporangium vinaceum</name>
    <dbReference type="NCBI Taxonomy" id="53362"/>
    <lineage>
        <taxon>Bacteria</taxon>
        <taxon>Bacillati</taxon>
        <taxon>Actinomycetota</taxon>
        <taxon>Actinomycetes</taxon>
        <taxon>Micromonosporales</taxon>
        <taxon>Micromonosporaceae</taxon>
        <taxon>Dactylosporangium</taxon>
    </lineage>
</organism>